<dbReference type="Proteomes" id="UP001148018">
    <property type="component" value="Unassembled WGS sequence"/>
</dbReference>
<reference evidence="2" key="1">
    <citation type="submission" date="2022-07" db="EMBL/GenBank/DDBJ databases">
        <title>Chromosome-level genome of Muraenolepis orangiensis.</title>
        <authorList>
            <person name="Kim J."/>
        </authorList>
    </citation>
    <scope>NUCLEOTIDE SEQUENCE</scope>
    <source>
        <strain evidence="2">KU_S4_2022</strain>
        <tissue evidence="2">Muscle</tissue>
    </source>
</reference>
<protein>
    <submittedName>
        <fullName evidence="2">Uncharacterized protein</fullName>
    </submittedName>
</protein>
<organism evidence="2 3">
    <name type="scientific">Muraenolepis orangiensis</name>
    <name type="common">Patagonian moray cod</name>
    <dbReference type="NCBI Taxonomy" id="630683"/>
    <lineage>
        <taxon>Eukaryota</taxon>
        <taxon>Metazoa</taxon>
        <taxon>Chordata</taxon>
        <taxon>Craniata</taxon>
        <taxon>Vertebrata</taxon>
        <taxon>Euteleostomi</taxon>
        <taxon>Actinopterygii</taxon>
        <taxon>Neopterygii</taxon>
        <taxon>Teleostei</taxon>
        <taxon>Neoteleostei</taxon>
        <taxon>Acanthomorphata</taxon>
        <taxon>Zeiogadaria</taxon>
        <taxon>Gadariae</taxon>
        <taxon>Gadiformes</taxon>
        <taxon>Muraenolepidoidei</taxon>
        <taxon>Muraenolepididae</taxon>
        <taxon>Muraenolepis</taxon>
    </lineage>
</organism>
<proteinExistence type="predicted"/>
<evidence type="ECO:0000313" key="2">
    <source>
        <dbReference type="EMBL" id="KAJ3603570.1"/>
    </source>
</evidence>
<dbReference type="EMBL" id="JANIIK010000044">
    <property type="protein sequence ID" value="KAJ3603570.1"/>
    <property type="molecule type" value="Genomic_DNA"/>
</dbReference>
<comment type="caution">
    <text evidence="2">The sequence shown here is derived from an EMBL/GenBank/DDBJ whole genome shotgun (WGS) entry which is preliminary data.</text>
</comment>
<feature type="compositionally biased region" description="Basic and acidic residues" evidence="1">
    <location>
        <begin position="53"/>
        <end position="64"/>
    </location>
</feature>
<name>A0A9Q0EAC5_9TELE</name>
<evidence type="ECO:0000313" key="3">
    <source>
        <dbReference type="Proteomes" id="UP001148018"/>
    </source>
</evidence>
<gene>
    <name evidence="2" type="ORF">NHX12_028315</name>
</gene>
<keyword evidence="3" id="KW-1185">Reference proteome</keyword>
<evidence type="ECO:0000256" key="1">
    <source>
        <dbReference type="SAM" id="MobiDB-lite"/>
    </source>
</evidence>
<feature type="non-terminal residue" evidence="2">
    <location>
        <position position="1"/>
    </location>
</feature>
<sequence>RESSTSAVLHHTLLHPRGGASCALLQLVSIPARRKHYGVGSAPGIMLRSRRQRGSEEAGAERQSGEPMGTRDSVHLHLLVSLDVVEM</sequence>
<feature type="non-terminal residue" evidence="2">
    <location>
        <position position="87"/>
    </location>
</feature>
<feature type="region of interest" description="Disordered" evidence="1">
    <location>
        <begin position="41"/>
        <end position="72"/>
    </location>
</feature>
<dbReference type="AlphaFoldDB" id="A0A9Q0EAC5"/>
<accession>A0A9Q0EAC5</accession>